<reference evidence="2 3" key="1">
    <citation type="submission" date="2017-12" db="EMBL/GenBank/DDBJ databases">
        <title>Comparative genomics of Botrytis spp.</title>
        <authorList>
            <person name="Valero-Jimenez C.A."/>
            <person name="Tapia P."/>
            <person name="Veloso J."/>
            <person name="Silva-Moreno E."/>
            <person name="Staats M."/>
            <person name="Valdes J.H."/>
            <person name="Van Kan J.A.L."/>
        </authorList>
    </citation>
    <scope>NUCLEOTIDE SEQUENCE [LARGE SCALE GENOMIC DNA]</scope>
    <source>
        <strain evidence="2 3">MUCL2120</strain>
    </source>
</reference>
<gene>
    <name evidence="2" type="ORF">BOTNAR_0282g00040</name>
</gene>
<evidence type="ECO:0000256" key="1">
    <source>
        <dbReference type="SAM" id="MobiDB-lite"/>
    </source>
</evidence>
<dbReference type="AlphaFoldDB" id="A0A4Z1HXV7"/>
<organism evidence="2 3">
    <name type="scientific">Botryotinia narcissicola</name>
    <dbReference type="NCBI Taxonomy" id="278944"/>
    <lineage>
        <taxon>Eukaryota</taxon>
        <taxon>Fungi</taxon>
        <taxon>Dikarya</taxon>
        <taxon>Ascomycota</taxon>
        <taxon>Pezizomycotina</taxon>
        <taxon>Leotiomycetes</taxon>
        <taxon>Helotiales</taxon>
        <taxon>Sclerotiniaceae</taxon>
        <taxon>Botryotinia</taxon>
    </lineage>
</organism>
<comment type="caution">
    <text evidence="2">The sequence shown here is derived from an EMBL/GenBank/DDBJ whole genome shotgun (WGS) entry which is preliminary data.</text>
</comment>
<sequence>MDYEKAETAAFKCVVDTLNLRVSEDGQFGLPETSLSKAIQDELADVEHADKPFGALLNVNPPPPEYDQQGNVTNAPIPHTLTPA</sequence>
<dbReference type="Proteomes" id="UP000297452">
    <property type="component" value="Unassembled WGS sequence"/>
</dbReference>
<proteinExistence type="predicted"/>
<dbReference type="EMBL" id="PQXJ01000282">
    <property type="protein sequence ID" value="TGO53911.1"/>
    <property type="molecule type" value="Genomic_DNA"/>
</dbReference>
<accession>A0A4Z1HXV7</accession>
<keyword evidence="3" id="KW-1185">Reference proteome</keyword>
<feature type="region of interest" description="Disordered" evidence="1">
    <location>
        <begin position="59"/>
        <end position="84"/>
    </location>
</feature>
<dbReference type="OrthoDB" id="3564277at2759"/>
<dbReference type="STRING" id="278944.A0A4Z1HXV7"/>
<protein>
    <submittedName>
        <fullName evidence="2">Uncharacterized protein</fullName>
    </submittedName>
</protein>
<name>A0A4Z1HXV7_9HELO</name>
<evidence type="ECO:0000313" key="2">
    <source>
        <dbReference type="EMBL" id="TGO53911.1"/>
    </source>
</evidence>
<evidence type="ECO:0000313" key="3">
    <source>
        <dbReference type="Proteomes" id="UP000297452"/>
    </source>
</evidence>